<dbReference type="InterPro" id="IPR003265">
    <property type="entry name" value="HhH-GPD_domain"/>
</dbReference>
<feature type="active site" evidence="7">
    <location>
        <position position="167"/>
    </location>
</feature>
<name>A0A2J0KQH7_9BACT</name>
<evidence type="ECO:0000256" key="1">
    <source>
        <dbReference type="ARBA" id="ARBA00022763"/>
    </source>
</evidence>
<feature type="site" description="Important for guanine/8-oxoguanine distinction" evidence="7">
    <location>
        <position position="227"/>
    </location>
</feature>
<dbReference type="AlphaFoldDB" id="A0A2J0KQH7"/>
<evidence type="ECO:0000256" key="7">
    <source>
        <dbReference type="HAMAP-Rule" id="MF_00241"/>
    </source>
</evidence>
<dbReference type="NCBIfam" id="NF002305">
    <property type="entry name" value="PRK01229.1"/>
    <property type="match status" value="1"/>
</dbReference>
<evidence type="ECO:0000256" key="2">
    <source>
        <dbReference type="ARBA" id="ARBA00022801"/>
    </source>
</evidence>
<evidence type="ECO:0000313" key="10">
    <source>
        <dbReference type="Proteomes" id="UP000230052"/>
    </source>
</evidence>
<keyword evidence="2 7" id="KW-0378">Hydrolase</keyword>
<dbReference type="HAMAP" id="MF_00241">
    <property type="entry name" value="Ogg"/>
    <property type="match status" value="1"/>
</dbReference>
<keyword evidence="5 7" id="KW-0511">Multifunctional enzyme</keyword>
<comment type="catalytic activity">
    <reaction evidence="7">
        <text>2'-deoxyribonucleotide-(2'-deoxyribose 5'-phosphate)-2'-deoxyribonucleotide-DNA = a 3'-end 2'-deoxyribonucleotide-(2,3-dehydro-2,3-deoxyribose 5'-phosphate)-DNA + a 5'-end 5'-phospho-2'-deoxyribonucleoside-DNA + H(+)</text>
        <dbReference type="Rhea" id="RHEA:66592"/>
        <dbReference type="Rhea" id="RHEA-COMP:13180"/>
        <dbReference type="Rhea" id="RHEA-COMP:16897"/>
        <dbReference type="Rhea" id="RHEA-COMP:17067"/>
        <dbReference type="ChEBI" id="CHEBI:15378"/>
        <dbReference type="ChEBI" id="CHEBI:136412"/>
        <dbReference type="ChEBI" id="CHEBI:157695"/>
        <dbReference type="ChEBI" id="CHEBI:167181"/>
        <dbReference type="EC" id="4.2.99.18"/>
    </reaction>
</comment>
<dbReference type="EC" id="3.2.2.-" evidence="7"/>
<comment type="caution">
    <text evidence="9">The sequence shown here is derived from an EMBL/GenBank/DDBJ whole genome shotgun (WGS) entry which is preliminary data.</text>
</comment>
<dbReference type="Proteomes" id="UP000230052">
    <property type="component" value="Unassembled WGS sequence"/>
</dbReference>
<gene>
    <name evidence="7" type="primary">ogg</name>
    <name evidence="9" type="ORF">COS99_08230</name>
</gene>
<dbReference type="Gene3D" id="1.10.340.30">
    <property type="entry name" value="Hypothetical protein, domain 2"/>
    <property type="match status" value="1"/>
</dbReference>
<evidence type="ECO:0000256" key="3">
    <source>
        <dbReference type="ARBA" id="ARBA00023204"/>
    </source>
</evidence>
<feature type="active site" evidence="7">
    <location>
        <position position="148"/>
    </location>
</feature>
<dbReference type="InterPro" id="IPR012092">
    <property type="entry name" value="DNA_glyclase/AP_lyase_Ogg"/>
</dbReference>
<dbReference type="InterPro" id="IPR023170">
    <property type="entry name" value="HhH_base_excis_C"/>
</dbReference>
<evidence type="ECO:0000259" key="8">
    <source>
        <dbReference type="SMART" id="SM00478"/>
    </source>
</evidence>
<keyword evidence="6 7" id="KW-0326">Glycosidase</keyword>
<comment type="similarity">
    <text evidence="7">Belongs to the type-2 OGG1 family.</text>
</comment>
<evidence type="ECO:0000256" key="4">
    <source>
        <dbReference type="ARBA" id="ARBA00023239"/>
    </source>
</evidence>
<proteinExistence type="inferred from homology"/>
<dbReference type="Gene3D" id="1.10.1670.10">
    <property type="entry name" value="Helix-hairpin-Helix base-excision DNA repair enzymes (C-terminal)"/>
    <property type="match status" value="1"/>
</dbReference>
<keyword evidence="1 7" id="KW-0227">DNA damage</keyword>
<evidence type="ECO:0000313" key="9">
    <source>
        <dbReference type="EMBL" id="PIU40882.1"/>
    </source>
</evidence>
<dbReference type="InterPro" id="IPR011257">
    <property type="entry name" value="DNA_glycosylase"/>
</dbReference>
<reference evidence="9 10" key="1">
    <citation type="submission" date="2017-09" db="EMBL/GenBank/DDBJ databases">
        <title>Depth-based differentiation of microbial function through sediment-hosted aquifers and enrichment of novel symbionts in the deep terrestrial subsurface.</title>
        <authorList>
            <person name="Probst A.J."/>
            <person name="Ladd B."/>
            <person name="Jarett J.K."/>
            <person name="Geller-Mcgrath D.E."/>
            <person name="Sieber C.M."/>
            <person name="Emerson J.B."/>
            <person name="Anantharaman K."/>
            <person name="Thomas B.C."/>
            <person name="Malmstrom R."/>
            <person name="Stieglmeier M."/>
            <person name="Klingl A."/>
            <person name="Woyke T."/>
            <person name="Ryan C.M."/>
            <person name="Banfield J.F."/>
        </authorList>
    </citation>
    <scope>NUCLEOTIDE SEQUENCE [LARGE SCALE GENOMIC DNA]</scope>
    <source>
        <strain evidence="9">CG07_land_8_20_14_0_80_42_15</strain>
    </source>
</reference>
<organism evidence="9 10">
    <name type="scientific">Candidatus Aquitaenariimonas noxiae</name>
    <dbReference type="NCBI Taxonomy" id="1974741"/>
    <lineage>
        <taxon>Bacteria</taxon>
        <taxon>Pseudomonadati</taxon>
        <taxon>Candidatus Omnitrophota</taxon>
        <taxon>Candidatus Aquitaenariimonas</taxon>
    </lineage>
</organism>
<protein>
    <recommendedName>
        <fullName evidence="7">8-oxoguanine DNA glycosylase/AP lyase</fullName>
    </recommendedName>
    <domain>
        <recommendedName>
            <fullName evidence="7">8-oxoguanine DNA glycosylase</fullName>
            <shortName evidence="7">8-oxoG DNA glycosylase</shortName>
            <ecNumber evidence="7">3.2.2.-</ecNumber>
        </recommendedName>
    </domain>
    <domain>
        <recommendedName>
            <fullName evidence="7">DNA-(apurinic or apyrimidinic site) lyase</fullName>
            <shortName evidence="7">AP lyase</shortName>
            <ecNumber evidence="7">4.2.99.18</ecNumber>
        </recommendedName>
    </domain>
</protein>
<evidence type="ECO:0000256" key="6">
    <source>
        <dbReference type="ARBA" id="ARBA00023295"/>
    </source>
</evidence>
<dbReference type="SMART" id="SM00478">
    <property type="entry name" value="ENDO3c"/>
    <property type="match status" value="1"/>
</dbReference>
<accession>A0A2J0KQH7</accession>
<dbReference type="EMBL" id="PEWV01000075">
    <property type="protein sequence ID" value="PIU40882.1"/>
    <property type="molecule type" value="Genomic_DNA"/>
</dbReference>
<dbReference type="Pfam" id="PF22175">
    <property type="entry name" value="Ogg-HhH"/>
    <property type="match status" value="1"/>
</dbReference>
<comment type="function">
    <text evidence="7">Catalyzes the excision of an oxidatively damaged form of guanine (7,8-dihydro-8-oxoguanine = 8-oxoG) from DNA. Also cleaves the DNA backbone at apurinic/apyrimidinic sites (AP sites).</text>
</comment>
<dbReference type="PIRSF" id="PIRSF005954">
    <property type="entry name" value="Thrmst_ogg"/>
    <property type="match status" value="1"/>
</dbReference>
<sequence>MAERYNYNNCKEICISNGAKDLIKVYKDKKHHIKQRLKEFENIHKSDDENVFSELCFCLLTPQSKAVYCGQAIKELKRSRLLFNGGKRAVRSKLQKVRFPNNKTGYLIGARNIFKHGKRIEIKKILDINDTFRVREWLVKNVKGLGYKEASHFLRNIGLGRNMSILDVHILKNLKRYKVIKEIPRAITKKTYLEIESKMRKFSDSLNIPVEELDLLFWSNQTGFIFK</sequence>
<feature type="domain" description="HhH-GPD" evidence="8">
    <location>
        <begin position="60"/>
        <end position="222"/>
    </location>
</feature>
<dbReference type="EC" id="4.2.99.18" evidence="7"/>
<keyword evidence="3 7" id="KW-0234">DNA repair</keyword>
<keyword evidence="4 7" id="KW-0456">Lyase</keyword>
<dbReference type="GO" id="GO:0006284">
    <property type="term" value="P:base-excision repair"/>
    <property type="evidence" value="ECO:0007669"/>
    <property type="project" value="UniProtKB-UniRule"/>
</dbReference>
<dbReference type="GO" id="GO:0140078">
    <property type="term" value="F:class I DNA-(apurinic or apyrimidinic site) endonuclease activity"/>
    <property type="evidence" value="ECO:0007669"/>
    <property type="project" value="UniProtKB-EC"/>
</dbReference>
<dbReference type="SUPFAM" id="SSF48150">
    <property type="entry name" value="DNA-glycosylase"/>
    <property type="match status" value="1"/>
</dbReference>
<dbReference type="GO" id="GO:0016799">
    <property type="term" value="F:hydrolase activity, hydrolyzing N-glycosyl compounds"/>
    <property type="evidence" value="ECO:0007669"/>
    <property type="project" value="UniProtKB-UniRule"/>
</dbReference>
<evidence type="ECO:0000256" key="5">
    <source>
        <dbReference type="ARBA" id="ARBA00023268"/>
    </source>
</evidence>